<organism evidence="8 9">
    <name type="scientific">Brevibacterium aurantiacum</name>
    <dbReference type="NCBI Taxonomy" id="273384"/>
    <lineage>
        <taxon>Bacteria</taxon>
        <taxon>Bacillati</taxon>
        <taxon>Actinomycetota</taxon>
        <taxon>Actinomycetes</taxon>
        <taxon>Micrococcales</taxon>
        <taxon>Brevibacteriaceae</taxon>
        <taxon>Brevibacterium</taxon>
    </lineage>
</organism>
<feature type="transmembrane region" description="Helical" evidence="6">
    <location>
        <begin position="356"/>
        <end position="375"/>
    </location>
</feature>
<feature type="domain" description="Major facilitator superfamily (MFS) profile" evidence="7">
    <location>
        <begin position="9"/>
        <end position="475"/>
    </location>
</feature>
<dbReference type="SUPFAM" id="SSF103473">
    <property type="entry name" value="MFS general substrate transporter"/>
    <property type="match status" value="1"/>
</dbReference>
<feature type="transmembrane region" description="Helical" evidence="6">
    <location>
        <begin position="294"/>
        <end position="314"/>
    </location>
</feature>
<keyword evidence="3 6" id="KW-0812">Transmembrane</keyword>
<feature type="transmembrane region" description="Helical" evidence="6">
    <location>
        <begin position="45"/>
        <end position="66"/>
    </location>
</feature>
<comment type="caution">
    <text evidence="8">The sequence shown here is derived from an EMBL/GenBank/DDBJ whole genome shotgun (WGS) entry which is preliminary data.</text>
</comment>
<feature type="transmembrane region" description="Helical" evidence="6">
    <location>
        <begin position="163"/>
        <end position="183"/>
    </location>
</feature>
<name>A0A4Z0KH40_BREAU</name>
<keyword evidence="5 6" id="KW-0472">Membrane</keyword>
<dbReference type="PANTHER" id="PTHR42718">
    <property type="entry name" value="MAJOR FACILITATOR SUPERFAMILY MULTIDRUG TRANSPORTER MFSC"/>
    <property type="match status" value="1"/>
</dbReference>
<feature type="transmembrane region" description="Helical" evidence="6">
    <location>
        <begin position="78"/>
        <end position="101"/>
    </location>
</feature>
<evidence type="ECO:0000256" key="1">
    <source>
        <dbReference type="ARBA" id="ARBA00004651"/>
    </source>
</evidence>
<evidence type="ECO:0000256" key="6">
    <source>
        <dbReference type="SAM" id="Phobius"/>
    </source>
</evidence>
<dbReference type="GO" id="GO:0022857">
    <property type="term" value="F:transmembrane transporter activity"/>
    <property type="evidence" value="ECO:0007669"/>
    <property type="project" value="InterPro"/>
</dbReference>
<comment type="subcellular location">
    <subcellularLocation>
        <location evidence="1">Cell membrane</location>
        <topology evidence="1">Multi-pass membrane protein</topology>
    </subcellularLocation>
</comment>
<gene>
    <name evidence="8" type="ORF">EB834_12590</name>
</gene>
<dbReference type="InterPro" id="IPR011701">
    <property type="entry name" value="MFS"/>
</dbReference>
<feature type="transmembrane region" description="Helical" evidence="6">
    <location>
        <begin position="396"/>
        <end position="418"/>
    </location>
</feature>
<feature type="transmembrane region" description="Helical" evidence="6">
    <location>
        <begin position="451"/>
        <end position="471"/>
    </location>
</feature>
<keyword evidence="4 6" id="KW-1133">Transmembrane helix</keyword>
<dbReference type="InterPro" id="IPR036259">
    <property type="entry name" value="MFS_trans_sf"/>
</dbReference>
<feature type="transmembrane region" description="Helical" evidence="6">
    <location>
        <begin position="220"/>
        <end position="241"/>
    </location>
</feature>
<feature type="transmembrane region" description="Helical" evidence="6">
    <location>
        <begin position="326"/>
        <end position="344"/>
    </location>
</feature>
<dbReference type="RefSeq" id="WP_135447762.1">
    <property type="nucleotide sequence ID" value="NZ_RHFF01000012.1"/>
</dbReference>
<protein>
    <submittedName>
        <fullName evidence="8">MFS transporter</fullName>
    </submittedName>
</protein>
<evidence type="ECO:0000313" key="8">
    <source>
        <dbReference type="EMBL" id="TGD38012.1"/>
    </source>
</evidence>
<evidence type="ECO:0000256" key="2">
    <source>
        <dbReference type="ARBA" id="ARBA00022448"/>
    </source>
</evidence>
<dbReference type="Gene3D" id="1.20.1250.20">
    <property type="entry name" value="MFS general substrate transporter like domains"/>
    <property type="match status" value="1"/>
</dbReference>
<dbReference type="PROSITE" id="PS50850">
    <property type="entry name" value="MFS"/>
    <property type="match status" value="1"/>
</dbReference>
<keyword evidence="2" id="KW-0813">Transport</keyword>
<reference evidence="8 9" key="1">
    <citation type="submission" date="2018-10" db="EMBL/GenBank/DDBJ databases">
        <title>Brevibacterium genomes from Austrain hard cheese rinds.</title>
        <authorList>
            <person name="Anast J.M."/>
            <person name="Dzieciol M."/>
            <person name="Schultz D.L."/>
            <person name="Mann E."/>
            <person name="Wagner M."/>
            <person name="Schmitz-Esser S."/>
        </authorList>
    </citation>
    <scope>NUCLEOTIDE SEQUENCE [LARGE SCALE GENOMIC DNA]</scope>
    <source>
        <strain evidence="8 9">L261</strain>
    </source>
</reference>
<dbReference type="PANTHER" id="PTHR42718:SF9">
    <property type="entry name" value="MAJOR FACILITATOR SUPERFAMILY MULTIDRUG TRANSPORTER MFSC"/>
    <property type="match status" value="1"/>
</dbReference>
<dbReference type="InterPro" id="IPR020846">
    <property type="entry name" value="MFS_dom"/>
</dbReference>
<evidence type="ECO:0000256" key="4">
    <source>
        <dbReference type="ARBA" id="ARBA00022989"/>
    </source>
</evidence>
<feature type="transmembrane region" description="Helical" evidence="6">
    <location>
        <begin position="195"/>
        <end position="214"/>
    </location>
</feature>
<dbReference type="Gene3D" id="1.20.1720.10">
    <property type="entry name" value="Multidrug resistance protein D"/>
    <property type="match status" value="1"/>
</dbReference>
<proteinExistence type="predicted"/>
<evidence type="ECO:0000259" key="7">
    <source>
        <dbReference type="PROSITE" id="PS50850"/>
    </source>
</evidence>
<feature type="transmembrane region" description="Helical" evidence="6">
    <location>
        <begin position="107"/>
        <end position="126"/>
    </location>
</feature>
<dbReference type="Pfam" id="PF07690">
    <property type="entry name" value="MFS_1"/>
    <property type="match status" value="1"/>
</dbReference>
<dbReference type="EMBL" id="RHFF01000012">
    <property type="protein sequence ID" value="TGD38012.1"/>
    <property type="molecule type" value="Genomic_DNA"/>
</dbReference>
<dbReference type="GO" id="GO:0005886">
    <property type="term" value="C:plasma membrane"/>
    <property type="evidence" value="ECO:0007669"/>
    <property type="project" value="UniProtKB-SubCell"/>
</dbReference>
<feature type="transmembrane region" description="Helical" evidence="6">
    <location>
        <begin position="133"/>
        <end position="151"/>
    </location>
</feature>
<evidence type="ECO:0000256" key="5">
    <source>
        <dbReference type="ARBA" id="ARBA00023136"/>
    </source>
</evidence>
<dbReference type="CDD" id="cd17321">
    <property type="entry name" value="MFS_MMR_MDR_like"/>
    <property type="match status" value="1"/>
</dbReference>
<dbReference type="AlphaFoldDB" id="A0A4Z0KH40"/>
<accession>A0A4Z0KH40</accession>
<dbReference type="Proteomes" id="UP000297736">
    <property type="component" value="Unassembled WGS sequence"/>
</dbReference>
<evidence type="ECO:0000313" key="9">
    <source>
        <dbReference type="Proteomes" id="UP000297736"/>
    </source>
</evidence>
<sequence length="489" mass="49656">MNTRTSSWAVPVILLGGVLLPLAMSGASVAVPAIGDDLESAGSAASWVVTGYFLAASSLMLVTGSLGDNLGRRRTYRLGVVIYVLGGAIAAFAPTISILLVGRVLSGMGAAAVMAGGAATAAAAFNGPARSRMFAAIGTAAAIGLAAGPVVSGGLVEALGWRGAFMAFALAGLVVFGGSFALPESHGDESVRIDWIGAALVVAGLCSFMLAIAGAPSRGWANPITLGAGMLALVSFALLRFHVRKVPSPIIDFSLLRDPNFLGWLIALATVSFGYAGLLAHLPSYLQSVFAYSPSQSGLMLLTPVVPMVLLPMLVGQLSTKVPARLMIGPALFAIAAGNAWLGFAVSLDSSASDLILPLVLIGLGLGTATGIVDAQAMNHAEPEKHGQAAGLINTVRGASTTLIMALFGSAIVGLIGLNTGDPQLAGRLATGADIGGDTVLAGAISFGWTFVQWGLAVVCAMGAIMVMLLLRRPERSGYKSVSEWSEVK</sequence>
<evidence type="ECO:0000256" key="3">
    <source>
        <dbReference type="ARBA" id="ARBA00022692"/>
    </source>
</evidence>
<feature type="transmembrane region" description="Helical" evidence="6">
    <location>
        <begin position="261"/>
        <end position="282"/>
    </location>
</feature>